<protein>
    <submittedName>
        <fullName evidence="3">Uncharacterized protein</fullName>
    </submittedName>
</protein>
<feature type="compositionally biased region" description="Basic residues" evidence="1">
    <location>
        <begin position="49"/>
        <end position="66"/>
    </location>
</feature>
<feature type="compositionally biased region" description="Low complexity" evidence="1">
    <location>
        <begin position="36"/>
        <end position="46"/>
    </location>
</feature>
<sequence>ALFNGQKYWVRLTIEYGPYPSTPTMPMDTNAEPSASTSKSNNNNEQQSKKRKRGGKPRKRPHKAIR</sequence>
<proteinExistence type="predicted"/>
<evidence type="ECO:0000313" key="2">
    <source>
        <dbReference type="Proteomes" id="UP000887561"/>
    </source>
</evidence>
<dbReference type="WBParaSite" id="scaffold27891_cov252.g20623">
    <property type="protein sequence ID" value="scaffold27891_cov252.g20623"/>
    <property type="gene ID" value="scaffold27891_cov252.g20623"/>
</dbReference>
<dbReference type="Proteomes" id="UP000887561">
    <property type="component" value="Unplaced"/>
</dbReference>
<accession>A0A915M6F0</accession>
<evidence type="ECO:0000256" key="1">
    <source>
        <dbReference type="SAM" id="MobiDB-lite"/>
    </source>
</evidence>
<feature type="region of interest" description="Disordered" evidence="1">
    <location>
        <begin position="16"/>
        <end position="66"/>
    </location>
</feature>
<name>A0A915M6F0_MELJA</name>
<reference evidence="3" key="1">
    <citation type="submission" date="2022-11" db="UniProtKB">
        <authorList>
            <consortium name="WormBaseParasite"/>
        </authorList>
    </citation>
    <scope>IDENTIFICATION</scope>
</reference>
<evidence type="ECO:0000313" key="3">
    <source>
        <dbReference type="WBParaSite" id="scaffold27891_cov252.g20623"/>
    </source>
</evidence>
<keyword evidence="2" id="KW-1185">Reference proteome</keyword>
<organism evidence="2 3">
    <name type="scientific">Meloidogyne javanica</name>
    <name type="common">Root-knot nematode worm</name>
    <dbReference type="NCBI Taxonomy" id="6303"/>
    <lineage>
        <taxon>Eukaryota</taxon>
        <taxon>Metazoa</taxon>
        <taxon>Ecdysozoa</taxon>
        <taxon>Nematoda</taxon>
        <taxon>Chromadorea</taxon>
        <taxon>Rhabditida</taxon>
        <taxon>Tylenchina</taxon>
        <taxon>Tylenchomorpha</taxon>
        <taxon>Tylenchoidea</taxon>
        <taxon>Meloidogynidae</taxon>
        <taxon>Meloidogyninae</taxon>
        <taxon>Meloidogyne</taxon>
        <taxon>Meloidogyne incognita group</taxon>
    </lineage>
</organism>
<dbReference type="AlphaFoldDB" id="A0A915M6F0"/>